<comment type="caution">
    <text evidence="3">The sequence shown here is derived from an EMBL/GenBank/DDBJ whole genome shotgun (WGS) entry which is preliminary data.</text>
</comment>
<keyword evidence="4" id="KW-1185">Reference proteome</keyword>
<evidence type="ECO:0000313" key="4">
    <source>
        <dbReference type="Proteomes" id="UP000822688"/>
    </source>
</evidence>
<protein>
    <submittedName>
        <fullName evidence="3">Uncharacterized protein</fullName>
    </submittedName>
</protein>
<name>A0A8T0HVS8_CERPU</name>
<dbReference type="Proteomes" id="UP000822688">
    <property type="component" value="Chromosome V"/>
</dbReference>
<keyword evidence="1" id="KW-0175">Coiled coil</keyword>
<sequence>MERVLRRGRIMETVSTRVKSTQDVLGLQSTGVTSSHPGKGVPSLQKSRTWKGPYSKGLGEIEEIGKEEVSNKMIQALERFMMAHPAVWSESSVQHLLVVESSPQLVGFLFHEVADTRYASEAQEHLQTIINRILVPMAKIMEAEQEVMMAERQTNHQATLALQRAREECQFALEAMKQEHDRSAKDLEELQKALDENKAAAEEAGTKLAAKEKEIHDMVEKQRNLITRLVCGGPKVFMEWAREELHSHGLADQFDEELWRTWQLAMAVPDQVEDRMLVPDECSSNSYAKTPQYEDSSLHSNQSIGKDSAKPTLPPSWTSISVKLLCLVISEVGRQMEESYDTVKSPLSLPSVVAGFWIGLARRFTYLAVSSLLPKLVEPQSKSSFCYSHPT</sequence>
<evidence type="ECO:0000256" key="2">
    <source>
        <dbReference type="SAM" id="MobiDB-lite"/>
    </source>
</evidence>
<evidence type="ECO:0000256" key="1">
    <source>
        <dbReference type="SAM" id="Coils"/>
    </source>
</evidence>
<organism evidence="3 4">
    <name type="scientific">Ceratodon purpureus</name>
    <name type="common">Fire moss</name>
    <name type="synonym">Dicranum purpureum</name>
    <dbReference type="NCBI Taxonomy" id="3225"/>
    <lineage>
        <taxon>Eukaryota</taxon>
        <taxon>Viridiplantae</taxon>
        <taxon>Streptophyta</taxon>
        <taxon>Embryophyta</taxon>
        <taxon>Bryophyta</taxon>
        <taxon>Bryophytina</taxon>
        <taxon>Bryopsida</taxon>
        <taxon>Dicranidae</taxon>
        <taxon>Pseudoditrichales</taxon>
        <taxon>Ditrichaceae</taxon>
        <taxon>Ceratodon</taxon>
    </lineage>
</organism>
<reference evidence="3" key="1">
    <citation type="submission" date="2020-06" db="EMBL/GenBank/DDBJ databases">
        <title>WGS assembly of Ceratodon purpureus strain R40.</title>
        <authorList>
            <person name="Carey S.B."/>
            <person name="Jenkins J."/>
            <person name="Shu S."/>
            <person name="Lovell J.T."/>
            <person name="Sreedasyam A."/>
            <person name="Maumus F."/>
            <person name="Tiley G.P."/>
            <person name="Fernandez-Pozo N."/>
            <person name="Barry K."/>
            <person name="Chen C."/>
            <person name="Wang M."/>
            <person name="Lipzen A."/>
            <person name="Daum C."/>
            <person name="Saski C.A."/>
            <person name="Payton A.C."/>
            <person name="Mcbreen J.C."/>
            <person name="Conrad R.E."/>
            <person name="Kollar L.M."/>
            <person name="Olsson S."/>
            <person name="Huttunen S."/>
            <person name="Landis J.B."/>
            <person name="Wickett N.J."/>
            <person name="Johnson M.G."/>
            <person name="Rensing S.A."/>
            <person name="Grimwood J."/>
            <person name="Schmutz J."/>
            <person name="Mcdaniel S.F."/>
        </authorList>
    </citation>
    <scope>NUCLEOTIDE SEQUENCE</scope>
    <source>
        <strain evidence="3">R40</strain>
    </source>
</reference>
<feature type="coiled-coil region" evidence="1">
    <location>
        <begin position="162"/>
        <end position="221"/>
    </location>
</feature>
<dbReference type="EMBL" id="CM026426">
    <property type="protein sequence ID" value="KAG0575180.1"/>
    <property type="molecule type" value="Genomic_DNA"/>
</dbReference>
<proteinExistence type="predicted"/>
<feature type="region of interest" description="Disordered" evidence="2">
    <location>
        <begin position="286"/>
        <end position="310"/>
    </location>
</feature>
<accession>A0A8T0HVS8</accession>
<feature type="region of interest" description="Disordered" evidence="2">
    <location>
        <begin position="28"/>
        <end position="48"/>
    </location>
</feature>
<gene>
    <name evidence="3" type="ORF">KC19_VG324400</name>
</gene>
<evidence type="ECO:0000313" key="3">
    <source>
        <dbReference type="EMBL" id="KAG0575180.1"/>
    </source>
</evidence>
<feature type="compositionally biased region" description="Polar residues" evidence="2">
    <location>
        <begin position="286"/>
        <end position="305"/>
    </location>
</feature>
<dbReference type="AlphaFoldDB" id="A0A8T0HVS8"/>